<name>A0AAV0UR93_9STRA</name>
<evidence type="ECO:0000313" key="2">
    <source>
        <dbReference type="EMBL" id="CAH0487277.1"/>
    </source>
</evidence>
<reference evidence="2 4" key="1">
    <citation type="submission" date="2021-11" db="EMBL/GenBank/DDBJ databases">
        <authorList>
            <person name="Islam A."/>
            <person name="Islam S."/>
            <person name="Flora M.S."/>
            <person name="Rahman M."/>
            <person name="Ziaur R.M."/>
            <person name="Epstein J.H."/>
            <person name="Hassan M."/>
            <person name="Klassen M."/>
            <person name="Woodard K."/>
            <person name="Webb A."/>
            <person name="Webby R.J."/>
            <person name="El Zowalaty M.E."/>
        </authorList>
    </citation>
    <scope>NUCLEOTIDE SEQUENCE [LARGE SCALE GENOMIC DNA]</scope>
    <source>
        <strain evidence="2">Pf1</strain>
    </source>
</reference>
<evidence type="ECO:0000313" key="5">
    <source>
        <dbReference type="Proteomes" id="UP001159659"/>
    </source>
</evidence>
<dbReference type="AlphaFoldDB" id="A0AAV0UR93"/>
<evidence type="ECO:0000313" key="4">
    <source>
        <dbReference type="Proteomes" id="UP001157938"/>
    </source>
</evidence>
<evidence type="ECO:0000313" key="3">
    <source>
        <dbReference type="EMBL" id="CAI5739472.1"/>
    </source>
</evidence>
<feature type="signal peptide" evidence="1">
    <location>
        <begin position="1"/>
        <end position="21"/>
    </location>
</feature>
<accession>A0AAV0UR93</accession>
<evidence type="ECO:0000256" key="1">
    <source>
        <dbReference type="SAM" id="SignalP"/>
    </source>
</evidence>
<dbReference type="Proteomes" id="UP001159659">
    <property type="component" value="Unassembled WGS sequence"/>
</dbReference>
<dbReference type="Proteomes" id="UP001157938">
    <property type="component" value="Unassembled WGS sequence"/>
</dbReference>
<protein>
    <recommendedName>
        <fullName evidence="6">RxLR effector protein</fullName>
    </recommendedName>
</protein>
<keyword evidence="1" id="KW-0732">Signal</keyword>
<gene>
    <name evidence="2" type="ORF">PFR001_LOCUS2840</name>
    <name evidence="3" type="ORF">PFR002_LOCUS8975</name>
</gene>
<comment type="caution">
    <text evidence="3">The sequence shown here is derived from an EMBL/GenBank/DDBJ whole genome shotgun (WGS) entry which is preliminary data.</text>
</comment>
<dbReference type="EMBL" id="CAKLBC010000611">
    <property type="protein sequence ID" value="CAH0487277.1"/>
    <property type="molecule type" value="Genomic_DNA"/>
</dbReference>
<feature type="chain" id="PRO_5043505384" description="RxLR effector protein" evidence="1">
    <location>
        <begin position="22"/>
        <end position="168"/>
    </location>
</feature>
<proteinExistence type="predicted"/>
<organism evidence="3 5">
    <name type="scientific">Peronospora farinosa</name>
    <dbReference type="NCBI Taxonomy" id="134698"/>
    <lineage>
        <taxon>Eukaryota</taxon>
        <taxon>Sar</taxon>
        <taxon>Stramenopiles</taxon>
        <taxon>Oomycota</taxon>
        <taxon>Peronosporomycetes</taxon>
        <taxon>Peronosporales</taxon>
        <taxon>Peronosporaceae</taxon>
        <taxon>Peronospora</taxon>
    </lineage>
</organism>
<evidence type="ECO:0008006" key="6">
    <source>
        <dbReference type="Google" id="ProtNLM"/>
    </source>
</evidence>
<keyword evidence="4" id="KW-1185">Reference proteome</keyword>
<sequence>MRYILCFLLYVLLGLFHERNGVALAAVLDQKEVSGNRRLRVHPRADAGEDYVDKAQLLEGDTVDDRERMFNGLTLKDIGQHFVRVPREYLDDRKVNKLVRFALSQDNVLAHNIALHEKLYQSKLKLAVLKRKLKLPKDLDNIEGDEQQKEVALYHAYAYFLQQKGEQI</sequence>
<dbReference type="EMBL" id="CANTFK010000990">
    <property type="protein sequence ID" value="CAI5739472.1"/>
    <property type="molecule type" value="Genomic_DNA"/>
</dbReference>
<reference evidence="3" key="2">
    <citation type="submission" date="2022-12" db="EMBL/GenBank/DDBJ databases">
        <authorList>
            <person name="Webb A."/>
        </authorList>
    </citation>
    <scope>NUCLEOTIDE SEQUENCE</scope>
    <source>
        <strain evidence="3">Pf2</strain>
    </source>
</reference>